<dbReference type="AlphaFoldDB" id="A0A2T6BGZ9"/>
<dbReference type="EMBL" id="QBKR01000019">
    <property type="protein sequence ID" value="PTX55316.1"/>
    <property type="molecule type" value="Genomic_DNA"/>
</dbReference>
<protein>
    <submittedName>
        <fullName evidence="2">Lysophospholipase L1-like esterase</fullName>
    </submittedName>
</protein>
<evidence type="ECO:0000313" key="2">
    <source>
        <dbReference type="EMBL" id="PTX55316.1"/>
    </source>
</evidence>
<dbReference type="Gene3D" id="3.40.50.1110">
    <property type="entry name" value="SGNH hydrolase"/>
    <property type="match status" value="1"/>
</dbReference>
<dbReference type="Pfam" id="PF13472">
    <property type="entry name" value="Lipase_GDSL_2"/>
    <property type="match status" value="1"/>
</dbReference>
<dbReference type="SUPFAM" id="SSF52266">
    <property type="entry name" value="SGNH hydrolase"/>
    <property type="match status" value="1"/>
</dbReference>
<comment type="caution">
    <text evidence="2">The sequence shown here is derived from an EMBL/GenBank/DDBJ whole genome shotgun (WGS) entry which is preliminary data.</text>
</comment>
<gene>
    <name evidence="2" type="ORF">C8P63_11923</name>
</gene>
<name>A0A2T6BGZ9_9BACL</name>
<organism evidence="2 3">
    <name type="scientific">Melghirimyces profundicolus</name>
    <dbReference type="NCBI Taxonomy" id="1242148"/>
    <lineage>
        <taxon>Bacteria</taxon>
        <taxon>Bacillati</taxon>
        <taxon>Bacillota</taxon>
        <taxon>Bacilli</taxon>
        <taxon>Bacillales</taxon>
        <taxon>Thermoactinomycetaceae</taxon>
        <taxon>Melghirimyces</taxon>
    </lineage>
</organism>
<keyword evidence="3" id="KW-1185">Reference proteome</keyword>
<reference evidence="2 3" key="1">
    <citation type="submission" date="2018-04" db="EMBL/GenBank/DDBJ databases">
        <title>Genomic Encyclopedia of Archaeal and Bacterial Type Strains, Phase II (KMG-II): from individual species to whole genera.</title>
        <authorList>
            <person name="Goeker M."/>
        </authorList>
    </citation>
    <scope>NUCLEOTIDE SEQUENCE [LARGE SCALE GENOMIC DNA]</scope>
    <source>
        <strain evidence="2 3">DSM 45787</strain>
    </source>
</reference>
<sequence length="271" mass="30219">MRIKGHPVWIAFSLFSLFATLVLATGFGWAVKDVLRPSSDRIPAGEVQEAAGRGKSKEALLVSLGDSLTRGTGDTSGQGYVSRVKEALREKNGTLGAVNLAVKGQTSDQLKRQVKKKRVRALLGDARWITLTIGGNDLFRNSGALEELDPEGAEKARKAYRQNLNEILSVIRQENPSSPVFMFGLYNPFGDLGEKEISNRLVREWNRTLSEVAGDYEKVVVVPVYDIFQLNPEKVLYSDRFHPNRQGYEFMAVRLLQALHRQAEEVSADDR</sequence>
<accession>A0A2T6BGZ9</accession>
<dbReference type="Proteomes" id="UP000244240">
    <property type="component" value="Unassembled WGS sequence"/>
</dbReference>
<evidence type="ECO:0000313" key="3">
    <source>
        <dbReference type="Proteomes" id="UP000244240"/>
    </source>
</evidence>
<dbReference type="InterPro" id="IPR051532">
    <property type="entry name" value="Ester_Hydrolysis_Enzymes"/>
</dbReference>
<dbReference type="InterPro" id="IPR036514">
    <property type="entry name" value="SGNH_hydro_sf"/>
</dbReference>
<dbReference type="PANTHER" id="PTHR30383:SF27">
    <property type="entry name" value="SPORE GERMINATION LIPASE LIPC"/>
    <property type="match status" value="1"/>
</dbReference>
<proteinExistence type="predicted"/>
<evidence type="ECO:0000259" key="1">
    <source>
        <dbReference type="Pfam" id="PF13472"/>
    </source>
</evidence>
<dbReference type="PANTHER" id="PTHR30383">
    <property type="entry name" value="THIOESTERASE 1/PROTEASE 1/LYSOPHOSPHOLIPASE L1"/>
    <property type="match status" value="1"/>
</dbReference>
<dbReference type="InterPro" id="IPR013830">
    <property type="entry name" value="SGNH_hydro"/>
</dbReference>
<dbReference type="GO" id="GO:0004622">
    <property type="term" value="F:phosphatidylcholine lysophospholipase activity"/>
    <property type="evidence" value="ECO:0007669"/>
    <property type="project" value="TreeGrafter"/>
</dbReference>
<dbReference type="RefSeq" id="WP_170109649.1">
    <property type="nucleotide sequence ID" value="NZ_QBKR01000019.1"/>
</dbReference>
<feature type="domain" description="SGNH hydrolase-type esterase" evidence="1">
    <location>
        <begin position="64"/>
        <end position="249"/>
    </location>
</feature>